<dbReference type="Proteomes" id="UP000236319">
    <property type="component" value="Unassembled WGS sequence"/>
</dbReference>
<dbReference type="RefSeq" id="XP_028869584.1">
    <property type="nucleotide sequence ID" value="XM_029013751.1"/>
</dbReference>
<keyword evidence="2" id="KW-1185">Reference proteome</keyword>
<sequence length="192" mass="21278">MDLDNLKECFKAMEAKFTITGSPNNSAATFADTIISGINDSVREALKDIDGEKNHKLFQVNNKWSHIKQAFGETLKAFDTGGYQVVTSAINGYAVANKAIMDVIKSALDIITTLEKTPQFAVEKKADIDELMVKLKNDIEGVRDRINYIDQIVKETADALTMVISELVNAYNEARKNARNALSNLQKSSLMK</sequence>
<evidence type="ECO:0000313" key="1">
    <source>
        <dbReference type="EMBL" id="GBE63341.1"/>
    </source>
</evidence>
<dbReference type="VEuPathDB" id="PiroplasmaDB:BOVATA_048340"/>
<reference evidence="1 2" key="1">
    <citation type="journal article" date="2017" name="BMC Genomics">
        <title>Whole-genome assembly of Babesia ovata and comparative genomics between closely related pathogens.</title>
        <authorList>
            <person name="Yamagishi J."/>
            <person name="Asada M."/>
            <person name="Hakimi H."/>
            <person name="Tanaka T.Q."/>
            <person name="Sugimoto C."/>
            <person name="Kawazu S."/>
        </authorList>
    </citation>
    <scope>NUCLEOTIDE SEQUENCE [LARGE SCALE GENOMIC DNA]</scope>
    <source>
        <strain evidence="1 2">Miyake</strain>
    </source>
</reference>
<comment type="caution">
    <text evidence="1">The sequence shown here is derived from an EMBL/GenBank/DDBJ whole genome shotgun (WGS) entry which is preliminary data.</text>
</comment>
<gene>
    <name evidence="1" type="ORF">BOVATA_048340</name>
</gene>
<dbReference type="OrthoDB" id="366456at2759"/>
<proteinExistence type="predicted"/>
<evidence type="ECO:0000313" key="2">
    <source>
        <dbReference type="Proteomes" id="UP000236319"/>
    </source>
</evidence>
<organism evidence="1 2">
    <name type="scientific">Babesia ovata</name>
    <dbReference type="NCBI Taxonomy" id="189622"/>
    <lineage>
        <taxon>Eukaryota</taxon>
        <taxon>Sar</taxon>
        <taxon>Alveolata</taxon>
        <taxon>Apicomplexa</taxon>
        <taxon>Aconoidasida</taxon>
        <taxon>Piroplasmida</taxon>
        <taxon>Babesiidae</taxon>
        <taxon>Babesia</taxon>
    </lineage>
</organism>
<dbReference type="GeneID" id="39877111"/>
<accession>A0A2H6KK29</accession>
<name>A0A2H6KK29_9APIC</name>
<protein>
    <submittedName>
        <fullName evidence="1">Methyl-accepting chemotaxis sensory transducer, putative</fullName>
    </submittedName>
</protein>
<dbReference type="AlphaFoldDB" id="A0A2H6KK29"/>
<dbReference type="EMBL" id="BDSA01000033">
    <property type="protein sequence ID" value="GBE63341.1"/>
    <property type="molecule type" value="Genomic_DNA"/>
</dbReference>